<name>A0A1Q9BSB2_SYMMI</name>
<organism evidence="1 2">
    <name type="scientific">Symbiodinium microadriaticum</name>
    <name type="common">Dinoflagellate</name>
    <name type="synonym">Zooxanthella microadriatica</name>
    <dbReference type="NCBI Taxonomy" id="2951"/>
    <lineage>
        <taxon>Eukaryota</taxon>
        <taxon>Sar</taxon>
        <taxon>Alveolata</taxon>
        <taxon>Dinophyceae</taxon>
        <taxon>Suessiales</taxon>
        <taxon>Symbiodiniaceae</taxon>
        <taxon>Symbiodinium</taxon>
    </lineage>
</organism>
<comment type="caution">
    <text evidence="1">The sequence shown here is derived from an EMBL/GenBank/DDBJ whole genome shotgun (WGS) entry which is preliminary data.</text>
</comment>
<keyword evidence="2" id="KW-1185">Reference proteome</keyword>
<gene>
    <name evidence="1" type="ORF">AK812_SmicGene47188</name>
</gene>
<proteinExistence type="predicted"/>
<dbReference type="OrthoDB" id="413650at2759"/>
<sequence>MEIIRARIETGANISPSCPAPDPKKWEAATGAADFFLSEVFFAAASFNCSLRLSRSCWMDTGQPLRRRGWQFDLLSRVFFQLHQVPDAKEISCGYKLVFRTEEIWPLLGRKDNVTQQISDAWKVDYTRHLFRPTHYKGSRLEGMPTPVKLNFNSMTFPGFFFTAASVLQIRKLCFHGHDLDLEQWWEKCRMLSPPMQKLQTGVKGAVAVWFILRTPFEDRVCEGRVLTQRLQRRLIHGICQAAELHSTDKMAASLPGPAEDDDFHPLKKPLGRFPWNRFLSHP</sequence>
<reference evidence="1 2" key="1">
    <citation type="submission" date="2016-02" db="EMBL/GenBank/DDBJ databases">
        <title>Genome analysis of coral dinoflagellate symbionts highlights evolutionary adaptations to a symbiotic lifestyle.</title>
        <authorList>
            <person name="Aranda M."/>
            <person name="Li Y."/>
            <person name="Liew Y.J."/>
            <person name="Baumgarten S."/>
            <person name="Simakov O."/>
            <person name="Wilson M."/>
            <person name="Piel J."/>
            <person name="Ashoor H."/>
            <person name="Bougouffa S."/>
            <person name="Bajic V.B."/>
            <person name="Ryu T."/>
            <person name="Ravasi T."/>
            <person name="Bayer T."/>
            <person name="Micklem G."/>
            <person name="Kim H."/>
            <person name="Bhak J."/>
            <person name="Lajeunesse T.C."/>
            <person name="Voolstra C.R."/>
        </authorList>
    </citation>
    <scope>NUCLEOTIDE SEQUENCE [LARGE SCALE GENOMIC DNA]</scope>
    <source>
        <strain evidence="1 2">CCMP2467</strain>
    </source>
</reference>
<evidence type="ECO:0000313" key="1">
    <source>
        <dbReference type="EMBL" id="OLP73542.1"/>
    </source>
</evidence>
<dbReference type="EMBL" id="LSRX01005262">
    <property type="protein sequence ID" value="OLP73542.1"/>
    <property type="molecule type" value="Genomic_DNA"/>
</dbReference>
<accession>A0A1Q9BSB2</accession>
<protein>
    <submittedName>
        <fullName evidence="1">Uncharacterized protein</fullName>
    </submittedName>
</protein>
<dbReference type="Proteomes" id="UP000186817">
    <property type="component" value="Unassembled WGS sequence"/>
</dbReference>
<dbReference type="AlphaFoldDB" id="A0A1Q9BSB2"/>
<evidence type="ECO:0000313" key="2">
    <source>
        <dbReference type="Proteomes" id="UP000186817"/>
    </source>
</evidence>